<feature type="region of interest" description="Disordered" evidence="1">
    <location>
        <begin position="224"/>
        <end position="300"/>
    </location>
</feature>
<dbReference type="VEuPathDB" id="PlasmoDB:PVX_062690"/>
<proteinExistence type="predicted"/>
<evidence type="ECO:0000256" key="1">
    <source>
        <dbReference type="SAM" id="MobiDB-lite"/>
    </source>
</evidence>
<organism evidence="3 4">
    <name type="scientific">Plasmodium vivax</name>
    <name type="common">malaria parasite P. vivax</name>
    <dbReference type="NCBI Taxonomy" id="5855"/>
    <lineage>
        <taxon>Eukaryota</taxon>
        <taxon>Sar</taxon>
        <taxon>Alveolata</taxon>
        <taxon>Apicomplexa</taxon>
        <taxon>Aconoidasida</taxon>
        <taxon>Haemosporida</taxon>
        <taxon>Plasmodiidae</taxon>
        <taxon>Plasmodium</taxon>
        <taxon>Plasmodium (Plasmodium)</taxon>
    </lineage>
</organism>
<feature type="compositionally biased region" description="Polar residues" evidence="1">
    <location>
        <begin position="138"/>
        <end position="147"/>
    </location>
</feature>
<keyword evidence="2" id="KW-1133">Transmembrane helix</keyword>
<keyword evidence="2" id="KW-0812">Transmembrane</keyword>
<feature type="compositionally biased region" description="Polar residues" evidence="1">
    <location>
        <begin position="101"/>
        <end position="122"/>
    </location>
</feature>
<dbReference type="EMBL" id="FLYH01000359">
    <property type="protein sequence ID" value="SCA83807.1"/>
    <property type="molecule type" value="Genomic_DNA"/>
</dbReference>
<evidence type="ECO:0000256" key="2">
    <source>
        <dbReference type="SAM" id="Phobius"/>
    </source>
</evidence>
<dbReference type="VEuPathDB" id="PlasmoDB:PVW1_060032200"/>
<sequence length="433" mass="48258">MFSRRIPTYSSAINTFKQFISIDCTQKYNKYKNEIKQKISLFNYHKRTNFKKEWDRINKFIIDKNNEITDCVTNKYISVDFYGDPDIKNFSEICTSDDQLQKSTSGRETQNVNVSTETQLSTAHPVHSVAPKVRVPEQSANPVSRSSGLEDAQKQSSDVSYPPNEDKLGTEPRNAPLETTFIQEFNPSYSSQEKGTDENVPQSNLPSDHQANVELVVQTESHSATPSSHIHGGASNVEGDPSDVNSANRVSTSAQHNGLDPVNGTPHEHLGGEPTTRTVPIIVNNTDGVPLDNKDETGEDSGKLITDDEHAHVKTLSNEIASTQAICNGDTCIRGQDNELVPNNDNDLGMFSDMFQMIISNQDNMTKASIPIGIVLLLTLLFKYTPLWRVLSKKNKKKPAEMNQELHSVLQEPSILDEERSIPFSYGSFEYSS</sequence>
<gene>
    <name evidence="3" type="ORF">PVT01_000111400</name>
</gene>
<feature type="compositionally biased region" description="Polar residues" evidence="1">
    <location>
        <begin position="275"/>
        <end position="287"/>
    </location>
</feature>
<dbReference type="Proteomes" id="UP000196402">
    <property type="component" value="Unassembled WGS sequence"/>
</dbReference>
<feature type="transmembrane region" description="Helical" evidence="2">
    <location>
        <begin position="368"/>
        <end position="388"/>
    </location>
</feature>
<evidence type="ECO:0008006" key="5">
    <source>
        <dbReference type="Google" id="ProtNLM"/>
    </source>
</evidence>
<reference evidence="3 4" key="1">
    <citation type="submission" date="2016-07" db="EMBL/GenBank/DDBJ databases">
        <authorList>
            <consortium name="Pathogen Informatics"/>
        </authorList>
    </citation>
    <scope>NUCLEOTIDE SEQUENCE [LARGE SCALE GENOMIC DNA]</scope>
</reference>
<accession>A0A1G4EIW9</accession>
<name>A0A1G4EIW9_PLAVI</name>
<evidence type="ECO:0000313" key="3">
    <source>
        <dbReference type="EMBL" id="SCA83807.1"/>
    </source>
</evidence>
<keyword evidence="2" id="KW-0472">Membrane</keyword>
<evidence type="ECO:0000313" key="4">
    <source>
        <dbReference type="Proteomes" id="UP000196402"/>
    </source>
</evidence>
<feature type="compositionally biased region" description="Polar residues" evidence="1">
    <location>
        <begin position="243"/>
        <end position="256"/>
    </location>
</feature>
<dbReference type="AlphaFoldDB" id="A0A1G4EIW9"/>
<feature type="region of interest" description="Disordered" evidence="1">
    <location>
        <begin position="101"/>
        <end position="175"/>
    </location>
</feature>
<dbReference type="VEuPathDB" id="PlasmoDB:PVPAM_000034800"/>
<protein>
    <recommendedName>
        <fullName evidence="5">VIR protein</fullName>
    </recommendedName>
</protein>